<dbReference type="SUPFAM" id="SSF52540">
    <property type="entry name" value="P-loop containing nucleoside triphosphate hydrolases"/>
    <property type="match status" value="1"/>
</dbReference>
<keyword evidence="11" id="KW-0539">Nucleus</keyword>
<evidence type="ECO:0000256" key="9">
    <source>
        <dbReference type="ARBA" id="ARBA00023172"/>
    </source>
</evidence>
<evidence type="ECO:0000256" key="11">
    <source>
        <dbReference type="ARBA" id="ARBA00023242"/>
    </source>
</evidence>
<reference evidence="15" key="1">
    <citation type="journal article" date="2020" name="Stud. Mycol.">
        <title>101 Dothideomycetes genomes: a test case for predicting lifestyles and emergence of pathogens.</title>
        <authorList>
            <person name="Haridas S."/>
            <person name="Albert R."/>
            <person name="Binder M."/>
            <person name="Bloem J."/>
            <person name="Labutti K."/>
            <person name="Salamov A."/>
            <person name="Andreopoulos B."/>
            <person name="Baker S."/>
            <person name="Barry K."/>
            <person name="Bills G."/>
            <person name="Bluhm B."/>
            <person name="Cannon C."/>
            <person name="Castanera R."/>
            <person name="Culley D."/>
            <person name="Daum C."/>
            <person name="Ezra D."/>
            <person name="Gonzalez J."/>
            <person name="Henrissat B."/>
            <person name="Kuo A."/>
            <person name="Liang C."/>
            <person name="Lipzen A."/>
            <person name="Lutzoni F."/>
            <person name="Magnuson J."/>
            <person name="Mondo S."/>
            <person name="Nolan M."/>
            <person name="Ohm R."/>
            <person name="Pangilinan J."/>
            <person name="Park H.-J."/>
            <person name="Ramirez L."/>
            <person name="Alfaro M."/>
            <person name="Sun H."/>
            <person name="Tritt A."/>
            <person name="Yoshinaga Y."/>
            <person name="Zwiers L.-H."/>
            <person name="Turgeon B."/>
            <person name="Goodwin S."/>
            <person name="Spatafora J."/>
            <person name="Crous P."/>
            <person name="Grigoriev I."/>
        </authorList>
    </citation>
    <scope>NUCLEOTIDE SEQUENCE</scope>
    <source>
        <strain evidence="15">CBS 113389</strain>
    </source>
</reference>
<dbReference type="GO" id="GO:0003684">
    <property type="term" value="F:damaged DNA binding"/>
    <property type="evidence" value="ECO:0007669"/>
    <property type="project" value="TreeGrafter"/>
</dbReference>
<dbReference type="PANTHER" id="PTHR19306">
    <property type="entry name" value="STRUCTURAL MAINTENANCE OF CHROMOSOMES 5,6 SMC5, SMC6"/>
    <property type="match status" value="1"/>
</dbReference>
<dbReference type="GO" id="GO:0005634">
    <property type="term" value="C:nucleus"/>
    <property type="evidence" value="ECO:0007669"/>
    <property type="project" value="UniProtKB-SubCell"/>
</dbReference>
<keyword evidence="9" id="KW-0233">DNA recombination</keyword>
<feature type="domain" description="RecF/RecN/SMC N-terminal" evidence="14">
    <location>
        <begin position="105"/>
        <end position="1115"/>
    </location>
</feature>
<dbReference type="InterPro" id="IPR036277">
    <property type="entry name" value="SMC_hinge_sf"/>
</dbReference>
<proteinExistence type="inferred from homology"/>
<protein>
    <submittedName>
        <fullName evidence="15">Putative DNA repair protein Rad18</fullName>
    </submittedName>
</protein>
<keyword evidence="4" id="KW-0158">Chromosome</keyword>
<sequence>MPLLTNLHDACLLRVEVESASSSLRQGGGPKRSKVALARENGGSVISDDDEENSDDAGRASRASRGISEFVQDEDGEIDDLRATQIVEKQFRGLRENMASEQGIIEEVYCRNFMCHSKLRIKLGPLINFIIGHNGSGKSAVLTALTMCLGGKATATNRGASLKNLIKEGEDNATLAVKIKNQGEGAYKPELYGESITVERHFSRNGASGFKLKNDQDKPISSKKADLDDILDFFAFQLDNPINVLTQDMARQFLSNSTSSDKYKFFIRGTCLEVLDADYKLLEESLDGISHKLYAREQDMSILKSKFEEAERKKQRVEQINTIKQKIKDLQRMHAWAQVEEQERDLEKCEASVSEAADRVQEKRNAAEDVDGVYEGHNQSWEGAKRSLSDFQTQLEPVTENHKLEKDAFDTNKGELLKLKTEERTMKENITKAKSDVRKYEKAVNEEKQRLADAEGPEHAARLDQLETLKHAAEEAKLAQMEHGTGIAELERKRAESERQHDEARPQQKQREDELKRLQTRLNKAKAEQQSPFDGYRPNMENLVRQINRETRWRSKPVGPVGHHVKLLKQEWSSHIERTFGGVLESFVVTNKEDADLLSQIMSRVKCTPGTLICTPGRLDTTGKEPRAGVDTILRVLEIDNDDVRNQLIINQAIEQTVLIQDRKEAYDFAYAGPRPQNVKSVICWDDNDKRAGWRFDWSRTGAAKSSPVARWDVPRMQSNRSEQIASAQQDVEQAGRDVTAIQAQVKQLQNAAVKAKQDVVAFQRRQKDLLVASQRAEDAVVAKQEEIDASRPQHGKLQELEHQLSEAKGEHEAGQASYIDMVNAMDRLNEIAKEIKTRLDAAQAELDQANKRVVSAEKRVHQTELARQNALREKNLAHQHIADAQEEQDGAEKRRDTQRNQVELFIGEASRIAERMPVERGLTATAIDQRLDKLVKDKDRAMKEMGGSEEELNTAYLVARKEYEDGMKTLKDMSKVADTLRRSLEYRYRRWGLFRSLISCRARINFGYLLSERQFRGRVLIDHANKLLEIRVEPDLSKTSDAGRVTKTLSGGEKSFSTICLLLSIWEAMGSPIRCLDEFDVFMDSVNRAQSMSMMIAAARRSVGRQFILITPQSMNHVDLGDDVRVHKMSDPERGQTVLPFGATQT</sequence>
<keyword evidence="8 12" id="KW-0175">Coiled coil</keyword>
<dbReference type="RefSeq" id="XP_033588460.1">
    <property type="nucleotide sequence ID" value="XM_033736114.1"/>
</dbReference>
<keyword evidence="7" id="KW-0067">ATP-binding</keyword>
<dbReference type="InterPro" id="IPR003395">
    <property type="entry name" value="RecF/RecN/SMC_N"/>
</dbReference>
<feature type="coiled-coil region" evidence="12">
    <location>
        <begin position="798"/>
        <end position="902"/>
    </location>
</feature>
<dbReference type="GeneID" id="54477116"/>
<keyword evidence="5" id="KW-0547">Nucleotide-binding</keyword>
<dbReference type="Proteomes" id="UP000799767">
    <property type="component" value="Unassembled WGS sequence"/>
</dbReference>
<feature type="coiled-coil region" evidence="12">
    <location>
        <begin position="725"/>
        <end position="766"/>
    </location>
</feature>
<dbReference type="AlphaFoldDB" id="A0A6A6PP60"/>
<evidence type="ECO:0000256" key="7">
    <source>
        <dbReference type="ARBA" id="ARBA00022840"/>
    </source>
</evidence>
<evidence type="ECO:0000256" key="6">
    <source>
        <dbReference type="ARBA" id="ARBA00022763"/>
    </source>
</evidence>
<evidence type="ECO:0000313" key="16">
    <source>
        <dbReference type="Proteomes" id="UP000799767"/>
    </source>
</evidence>
<feature type="region of interest" description="Disordered" evidence="13">
    <location>
        <begin position="491"/>
        <end position="513"/>
    </location>
</feature>
<feature type="region of interest" description="Disordered" evidence="13">
    <location>
        <begin position="22"/>
        <end position="66"/>
    </location>
</feature>
<evidence type="ECO:0000313" key="15">
    <source>
        <dbReference type="EMBL" id="KAF2481890.1"/>
    </source>
</evidence>
<dbReference type="GO" id="GO:0000724">
    <property type="term" value="P:double-strand break repair via homologous recombination"/>
    <property type="evidence" value="ECO:0007669"/>
    <property type="project" value="TreeGrafter"/>
</dbReference>
<evidence type="ECO:0000256" key="3">
    <source>
        <dbReference type="ARBA" id="ARBA00006793"/>
    </source>
</evidence>
<feature type="coiled-coil region" evidence="12">
    <location>
        <begin position="300"/>
        <end position="366"/>
    </location>
</feature>
<evidence type="ECO:0000256" key="5">
    <source>
        <dbReference type="ARBA" id="ARBA00022741"/>
    </source>
</evidence>
<keyword evidence="16" id="KW-1185">Reference proteome</keyword>
<evidence type="ECO:0000256" key="10">
    <source>
        <dbReference type="ARBA" id="ARBA00023204"/>
    </source>
</evidence>
<evidence type="ECO:0000256" key="12">
    <source>
        <dbReference type="SAM" id="Coils"/>
    </source>
</evidence>
<evidence type="ECO:0000256" key="2">
    <source>
        <dbReference type="ARBA" id="ARBA00004286"/>
    </source>
</evidence>
<dbReference type="OrthoDB" id="10072614at2759"/>
<evidence type="ECO:0000259" key="14">
    <source>
        <dbReference type="Pfam" id="PF02463"/>
    </source>
</evidence>
<evidence type="ECO:0000256" key="8">
    <source>
        <dbReference type="ARBA" id="ARBA00023054"/>
    </source>
</evidence>
<comment type="similarity">
    <text evidence="3">Belongs to the SMC family. SMC6 subfamily.</text>
</comment>
<accession>A0A6A6PP60</accession>
<name>A0A6A6PP60_9PEZI</name>
<dbReference type="EMBL" id="MU001637">
    <property type="protein sequence ID" value="KAF2481890.1"/>
    <property type="molecule type" value="Genomic_DNA"/>
</dbReference>
<keyword evidence="10" id="KW-0234">DNA repair</keyword>
<dbReference type="SUPFAM" id="SSF75553">
    <property type="entry name" value="Smc hinge domain"/>
    <property type="match status" value="1"/>
</dbReference>
<dbReference type="GO" id="GO:0051276">
    <property type="term" value="P:chromosome organization"/>
    <property type="evidence" value="ECO:0007669"/>
    <property type="project" value="InterPro"/>
</dbReference>
<dbReference type="Gene3D" id="3.40.50.300">
    <property type="entry name" value="P-loop containing nucleotide triphosphate hydrolases"/>
    <property type="match status" value="2"/>
</dbReference>
<evidence type="ECO:0000256" key="1">
    <source>
        <dbReference type="ARBA" id="ARBA00004123"/>
    </source>
</evidence>
<evidence type="ECO:0000256" key="4">
    <source>
        <dbReference type="ARBA" id="ARBA00022454"/>
    </source>
</evidence>
<dbReference type="GO" id="GO:0030915">
    <property type="term" value="C:Smc5-Smc6 complex"/>
    <property type="evidence" value="ECO:0007669"/>
    <property type="project" value="TreeGrafter"/>
</dbReference>
<comment type="subcellular location">
    <subcellularLocation>
        <location evidence="2">Chromosome</location>
    </subcellularLocation>
    <subcellularLocation>
        <location evidence="1">Nucleus</location>
    </subcellularLocation>
</comment>
<gene>
    <name evidence="15" type="ORF">BDY17DRAFT_317582</name>
</gene>
<organism evidence="15 16">
    <name type="scientific">Neohortaea acidophila</name>
    <dbReference type="NCBI Taxonomy" id="245834"/>
    <lineage>
        <taxon>Eukaryota</taxon>
        <taxon>Fungi</taxon>
        <taxon>Dikarya</taxon>
        <taxon>Ascomycota</taxon>
        <taxon>Pezizomycotina</taxon>
        <taxon>Dothideomycetes</taxon>
        <taxon>Dothideomycetidae</taxon>
        <taxon>Mycosphaerellales</taxon>
        <taxon>Teratosphaeriaceae</taxon>
        <taxon>Neohortaea</taxon>
    </lineage>
</organism>
<evidence type="ECO:0000256" key="13">
    <source>
        <dbReference type="SAM" id="MobiDB-lite"/>
    </source>
</evidence>
<dbReference type="Pfam" id="PF02463">
    <property type="entry name" value="SMC_N"/>
    <property type="match status" value="1"/>
</dbReference>
<dbReference type="GO" id="GO:0005524">
    <property type="term" value="F:ATP binding"/>
    <property type="evidence" value="ECO:0007669"/>
    <property type="project" value="UniProtKB-KW"/>
</dbReference>
<dbReference type="GO" id="GO:0003697">
    <property type="term" value="F:single-stranded DNA binding"/>
    <property type="evidence" value="ECO:0007669"/>
    <property type="project" value="TreeGrafter"/>
</dbReference>
<dbReference type="GO" id="GO:0035861">
    <property type="term" value="C:site of double-strand break"/>
    <property type="evidence" value="ECO:0007669"/>
    <property type="project" value="TreeGrafter"/>
</dbReference>
<dbReference type="InterPro" id="IPR027417">
    <property type="entry name" value="P-loop_NTPase"/>
</dbReference>
<keyword evidence="6" id="KW-0227">DNA damage</keyword>
<dbReference type="PANTHER" id="PTHR19306:SF6">
    <property type="entry name" value="STRUCTURAL MAINTENANCE OF CHROMOSOMES PROTEIN 6"/>
    <property type="match status" value="1"/>
</dbReference>